<dbReference type="SMART" id="SM00642">
    <property type="entry name" value="Aamy"/>
    <property type="match status" value="1"/>
</dbReference>
<dbReference type="GO" id="GO:0005992">
    <property type="term" value="P:trehalose biosynthetic process"/>
    <property type="evidence" value="ECO:0007669"/>
    <property type="project" value="TreeGrafter"/>
</dbReference>
<dbReference type="GO" id="GO:0047470">
    <property type="term" value="F:(1,4)-alpha-D-glucan 1-alpha-D-glucosylmutase activity"/>
    <property type="evidence" value="ECO:0007669"/>
    <property type="project" value="TreeGrafter"/>
</dbReference>
<dbReference type="Proteomes" id="UP000475214">
    <property type="component" value="Unassembled WGS sequence"/>
</dbReference>
<comment type="caution">
    <text evidence="2">The sequence shown here is derived from an EMBL/GenBank/DDBJ whole genome shotgun (WGS) entry which is preliminary data.</text>
</comment>
<dbReference type="Gene3D" id="3.20.20.80">
    <property type="entry name" value="Glycosidases"/>
    <property type="match status" value="1"/>
</dbReference>
<feature type="domain" description="Glycosyl hydrolase family 13 catalytic" evidence="1">
    <location>
        <begin position="11"/>
        <end position="644"/>
    </location>
</feature>
<dbReference type="RefSeq" id="WP_163739157.1">
    <property type="nucleotide sequence ID" value="NZ_JAAGOA010000009.1"/>
</dbReference>
<reference evidence="2 3" key="1">
    <citation type="submission" date="2020-02" db="EMBL/GenBank/DDBJ databases">
        <authorList>
            <person name="Li X.-J."/>
            <person name="Han X.-M."/>
        </authorList>
    </citation>
    <scope>NUCLEOTIDE SEQUENCE [LARGE SCALE GENOMIC DNA]</scope>
    <source>
        <strain evidence="2 3">CCTCC AB 2017055</strain>
    </source>
</reference>
<gene>
    <name evidence="2" type="primary">treY</name>
    <name evidence="2" type="ORF">G1H10_15060</name>
</gene>
<accession>A0A6L9SAA7</accession>
<dbReference type="CDD" id="cd11336">
    <property type="entry name" value="AmyAc_MTSase"/>
    <property type="match status" value="1"/>
</dbReference>
<dbReference type="InterPro" id="IPR012767">
    <property type="entry name" value="Trehalose_TreY"/>
</dbReference>
<organism evidence="2 3">
    <name type="scientific">Phytoactinopolyspora halotolerans</name>
    <dbReference type="NCBI Taxonomy" id="1981512"/>
    <lineage>
        <taxon>Bacteria</taxon>
        <taxon>Bacillati</taxon>
        <taxon>Actinomycetota</taxon>
        <taxon>Actinomycetes</taxon>
        <taxon>Jiangellales</taxon>
        <taxon>Jiangellaceae</taxon>
        <taxon>Phytoactinopolyspora</taxon>
    </lineage>
</organism>
<dbReference type="Gene3D" id="1.10.150.200">
    <property type="entry name" value="Maltooligosyl trehalose synthase, domain 3"/>
    <property type="match status" value="1"/>
</dbReference>
<dbReference type="AlphaFoldDB" id="A0A6L9SAA7"/>
<name>A0A6L9SAA7_9ACTN</name>
<dbReference type="InterPro" id="IPR017853">
    <property type="entry name" value="GH"/>
</dbReference>
<dbReference type="InterPro" id="IPR013797">
    <property type="entry name" value="Maltooligo_trehalose_synth_4"/>
</dbReference>
<dbReference type="SUPFAM" id="SSF51445">
    <property type="entry name" value="(Trans)glycosidases"/>
    <property type="match status" value="1"/>
</dbReference>
<keyword evidence="3" id="KW-1185">Reference proteome</keyword>
<dbReference type="Gene3D" id="1.10.10.470">
    <property type="entry name" value="Maltooligosyl trehalose synthase, domain 4"/>
    <property type="match status" value="1"/>
</dbReference>
<dbReference type="PANTHER" id="PTHR10357:SF216">
    <property type="entry name" value="MALTOOLIGOSYL TREHALOSE SYNTHASE-RELATED"/>
    <property type="match status" value="1"/>
</dbReference>
<dbReference type="NCBIfam" id="TIGR02401">
    <property type="entry name" value="trehalose_TreY"/>
    <property type="match status" value="1"/>
</dbReference>
<dbReference type="InterPro" id="IPR006047">
    <property type="entry name" value="GH13_cat_dom"/>
</dbReference>
<dbReference type="Pfam" id="PF00128">
    <property type="entry name" value="Alpha-amylase"/>
    <property type="match status" value="1"/>
</dbReference>
<dbReference type="GO" id="GO:0030980">
    <property type="term" value="P:alpha-glucan catabolic process"/>
    <property type="evidence" value="ECO:0007669"/>
    <property type="project" value="TreeGrafter"/>
</dbReference>
<protein>
    <submittedName>
        <fullName evidence="2">Malto-oligosyltrehalose synthase</fullName>
    </submittedName>
</protein>
<evidence type="ECO:0000313" key="3">
    <source>
        <dbReference type="Proteomes" id="UP000475214"/>
    </source>
</evidence>
<evidence type="ECO:0000259" key="1">
    <source>
        <dbReference type="SMART" id="SM00642"/>
    </source>
</evidence>
<dbReference type="Gene3D" id="3.30.1590.10">
    <property type="entry name" value="Maltooligosyl trehalose synthase, domain 2"/>
    <property type="match status" value="1"/>
</dbReference>
<proteinExistence type="predicted"/>
<dbReference type="EMBL" id="JAAGOA010000009">
    <property type="protein sequence ID" value="NEE01492.1"/>
    <property type="molecule type" value="Genomic_DNA"/>
</dbReference>
<dbReference type="PANTHER" id="PTHR10357">
    <property type="entry name" value="ALPHA-AMYLASE FAMILY MEMBER"/>
    <property type="match status" value="1"/>
</dbReference>
<sequence>MRPPSSTYRLQLSADLTLRDAAAVLDHLSDLGVGAVYCSPLLQSARGSNHGYDVVDVARVDESRGGESGWRAFVAATREHHLGVVVDIVPNHLGVADAQQNPAWWDVLRRGRDSAYASWFDIEWSRGRILLPVLGPDADLDTELKAENGELRYADLRFPIAPGTGRSPGERATDVHDRQHYELADARRADTDQNYRRFFAVTTLAGVRVEDPDVAAATHARVIRWVGEDGVTGVRVDHPDGLADPTGYLTWLRRATGDVWLIVEKILEPGEELPETWPVDGTTGYDALAEVGPLFIDPAAEPRFDRLYRELTGDHRDLAAHVEAGKRHVATTILRAEFRRLARLAPDVPRAAEALTELAVAFDVYRSYLPIGADRLAAAAKTARQRRPDLEDAITTLAPRLCDPSDELCARFQQTTGAVMAKGVEDTAYYRYNRFVALNEVGGDPSRFGLSLGDFHDAQRYRQAVAPDSMTTLSTHDTKRGEDVRARLAVLSELPDEWATLVALLGEHAPMPNPAFGYLMWQTVLGVGLIERDRLHAYAEKAMREAADGTSWAEPHTSFERAVHDAVDALYDEPHLRNAVSDLVERIRPFGWSNALSQKLVQLTMPGVPDVYQGTEGWEDSLVDPDNRRPVDFAAQRRLFDAERPPVDATGAAKAWVVSRALRLRRDRPELFGRYRRVRVDGPAADHAVAFDRGGAITVATRLPVILDRHGGWRDTVAELPRGLVDTLTGRPAGGRTRLGRLLDTYPVALLAPDTSDTEPA</sequence>
<evidence type="ECO:0000313" key="2">
    <source>
        <dbReference type="EMBL" id="NEE01492.1"/>
    </source>
</evidence>